<keyword evidence="2" id="KW-0548">Nucleotidyltransferase</keyword>
<evidence type="ECO:0000313" key="6">
    <source>
        <dbReference type="Proteomes" id="UP001259572"/>
    </source>
</evidence>
<dbReference type="InterPro" id="IPR029044">
    <property type="entry name" value="Nucleotide-diphossugar_trans"/>
</dbReference>
<dbReference type="Pfam" id="PF12804">
    <property type="entry name" value="NTP_transf_3"/>
    <property type="match status" value="1"/>
</dbReference>
<dbReference type="PANTHER" id="PTHR43584">
    <property type="entry name" value="NUCLEOTIDYL TRANSFERASE"/>
    <property type="match status" value="1"/>
</dbReference>
<evidence type="ECO:0000256" key="1">
    <source>
        <dbReference type="ARBA" id="ARBA00022679"/>
    </source>
</evidence>
<keyword evidence="1 5" id="KW-0808">Transferase</keyword>
<gene>
    <name evidence="5" type="ORF">RQX22_08535</name>
</gene>
<evidence type="ECO:0000256" key="3">
    <source>
        <dbReference type="ARBA" id="ARBA00022842"/>
    </source>
</evidence>
<proteinExistence type="predicted"/>
<comment type="caution">
    <text evidence="5">The sequence shown here is derived from an EMBL/GenBank/DDBJ whole genome shotgun (WGS) entry which is preliminary data.</text>
</comment>
<dbReference type="Proteomes" id="UP001259572">
    <property type="component" value="Unassembled WGS sequence"/>
</dbReference>
<protein>
    <submittedName>
        <fullName evidence="5">NTP transferase domain-containing protein</fullName>
    </submittedName>
</protein>
<keyword evidence="6" id="KW-1185">Reference proteome</keyword>
<dbReference type="EMBL" id="JAVUPU010000003">
    <property type="protein sequence ID" value="MDT9598995.1"/>
    <property type="molecule type" value="Genomic_DNA"/>
</dbReference>
<evidence type="ECO:0000259" key="4">
    <source>
        <dbReference type="Pfam" id="PF12804"/>
    </source>
</evidence>
<dbReference type="RefSeq" id="WP_315725524.1">
    <property type="nucleotide sequence ID" value="NZ_JAVUPU010000003.1"/>
</dbReference>
<dbReference type="GO" id="GO:0016740">
    <property type="term" value="F:transferase activity"/>
    <property type="evidence" value="ECO:0007669"/>
    <property type="project" value="UniProtKB-KW"/>
</dbReference>
<dbReference type="SUPFAM" id="SSF53448">
    <property type="entry name" value="Nucleotide-diphospho-sugar transferases"/>
    <property type="match status" value="1"/>
</dbReference>
<evidence type="ECO:0000313" key="5">
    <source>
        <dbReference type="EMBL" id="MDT9598995.1"/>
    </source>
</evidence>
<organism evidence="5 6">
    <name type="scientific">Sphingosinicella rhizophila</name>
    <dbReference type="NCBI Taxonomy" id="3050082"/>
    <lineage>
        <taxon>Bacteria</taxon>
        <taxon>Pseudomonadati</taxon>
        <taxon>Pseudomonadota</taxon>
        <taxon>Alphaproteobacteria</taxon>
        <taxon>Sphingomonadales</taxon>
        <taxon>Sphingosinicellaceae</taxon>
        <taxon>Sphingosinicella</taxon>
    </lineage>
</organism>
<name>A0ABU3Q6H4_9SPHN</name>
<reference evidence="5 6" key="1">
    <citation type="submission" date="2023-05" db="EMBL/GenBank/DDBJ databases">
        <authorList>
            <person name="Guo Y."/>
        </authorList>
    </citation>
    <scope>NUCLEOTIDE SEQUENCE [LARGE SCALE GENOMIC DNA]</scope>
    <source>
        <strain evidence="5 6">GR2756</strain>
    </source>
</reference>
<accession>A0ABU3Q6H4</accession>
<dbReference type="InterPro" id="IPR050065">
    <property type="entry name" value="GlmU-like"/>
</dbReference>
<evidence type="ECO:0000256" key="2">
    <source>
        <dbReference type="ARBA" id="ARBA00022695"/>
    </source>
</evidence>
<sequence length="242" mass="25514">MIGSTMPGAIDTAILLAAGEGSRLRSHQISKPLCPVGGTSLLAHAIHRLHRAGLSRVLVVTGYRGDLVERHVASASWPIEIRIVANTDWHLPNGISALAAAEALAGAPALLAMGDHLVEPEIYRRLRDAGAGPGLRLGTDRRLDSDLVDPLDVTRVLTEGNRIAALGKEMERYDAYDVGIFAVGPAFFDALSGLAAPSITDGVRALIPGDKAEIVDCTGLRWIDVDDPPALAKAEAIDAASW</sequence>
<keyword evidence="3" id="KW-0460">Magnesium</keyword>
<feature type="domain" description="MobA-like NTP transferase" evidence="4">
    <location>
        <begin position="13"/>
        <end position="130"/>
    </location>
</feature>
<dbReference type="InterPro" id="IPR025877">
    <property type="entry name" value="MobA-like_NTP_Trfase"/>
</dbReference>
<dbReference type="Gene3D" id="3.90.550.10">
    <property type="entry name" value="Spore Coat Polysaccharide Biosynthesis Protein SpsA, Chain A"/>
    <property type="match status" value="1"/>
</dbReference>
<dbReference type="PANTHER" id="PTHR43584:SF8">
    <property type="entry name" value="N-ACETYLMURAMATE ALPHA-1-PHOSPHATE URIDYLYLTRANSFERASE"/>
    <property type="match status" value="1"/>
</dbReference>